<comment type="function">
    <text evidence="4">Flagellin is the subunit protein which polymerizes to form the filaments of bacterial flagella.</text>
</comment>
<evidence type="ECO:0000256" key="2">
    <source>
        <dbReference type="ARBA" id="ARBA00020110"/>
    </source>
</evidence>
<evidence type="ECO:0000256" key="3">
    <source>
        <dbReference type="ARBA" id="ARBA00023143"/>
    </source>
</evidence>
<dbReference type="Pfam" id="PF00669">
    <property type="entry name" value="Flagellin_N"/>
    <property type="match status" value="1"/>
</dbReference>
<keyword evidence="7" id="KW-0969">Cilium</keyword>
<feature type="domain" description="Flagellin C-terminal" evidence="6">
    <location>
        <begin position="407"/>
        <end position="492"/>
    </location>
</feature>
<dbReference type="InterPro" id="IPR046358">
    <property type="entry name" value="Flagellin_C"/>
</dbReference>
<evidence type="ECO:0000256" key="1">
    <source>
        <dbReference type="ARBA" id="ARBA00005709"/>
    </source>
</evidence>
<dbReference type="PANTHER" id="PTHR42792">
    <property type="entry name" value="FLAGELLIN"/>
    <property type="match status" value="1"/>
</dbReference>
<evidence type="ECO:0000256" key="4">
    <source>
        <dbReference type="RuleBase" id="RU362073"/>
    </source>
</evidence>
<gene>
    <name evidence="7" type="ORF">BD821_1207</name>
</gene>
<protein>
    <recommendedName>
        <fullName evidence="2 4">Flagellin</fullName>
    </recommendedName>
</protein>
<evidence type="ECO:0000313" key="8">
    <source>
        <dbReference type="Proteomes" id="UP000239863"/>
    </source>
</evidence>
<comment type="subcellular location">
    <subcellularLocation>
        <location evidence="4">Secreted</location>
    </subcellularLocation>
    <subcellularLocation>
        <location evidence="4">Bacterial flagellum</location>
    </subcellularLocation>
</comment>
<dbReference type="EMBL" id="PTIS01000020">
    <property type="protein sequence ID" value="PPK45259.1"/>
    <property type="molecule type" value="Genomic_DNA"/>
</dbReference>
<dbReference type="PANTHER" id="PTHR42792:SF2">
    <property type="entry name" value="FLAGELLIN"/>
    <property type="match status" value="1"/>
</dbReference>
<keyword evidence="4" id="KW-0964">Secreted</keyword>
<dbReference type="GO" id="GO:0005198">
    <property type="term" value="F:structural molecule activity"/>
    <property type="evidence" value="ECO:0007669"/>
    <property type="project" value="UniProtKB-UniRule"/>
</dbReference>
<dbReference type="GO" id="GO:0005576">
    <property type="term" value="C:extracellular region"/>
    <property type="evidence" value="ECO:0007669"/>
    <property type="project" value="UniProtKB-SubCell"/>
</dbReference>
<dbReference type="SUPFAM" id="SSF64518">
    <property type="entry name" value="Phase 1 flagellin"/>
    <property type="match status" value="1"/>
</dbReference>
<dbReference type="Gene3D" id="6.10.10.10">
    <property type="entry name" value="Flagellar export chaperone, C-terminal domain"/>
    <property type="match status" value="1"/>
</dbReference>
<sequence>MIINHNMGAMNANRMMGINQANAGKSMEKLSSGLRINRAGDDAAGLAISEKMRGQIRGLDQAAANAQDAISLTQTAEGALSETHSILQRMRELAVQSSTDTNTSDDRNKIQSEVDQLAKEITRISNTTEFNTQNLLAGGLSDKFQIGSNASQNISLSVNAMDAQSLGVADSTKSTDTFVNTNTKLATVGNAGRGLDKGTAYKVVTTVNAAAAGAVSTDSEAATNGGALAVTTDTAYTGTSNATYLVKVGSVDSAADNNTATSIQYSKDNGTSWTTVTADASAGITVDGMKFTMAKGVGNQWSVGDQYHFTATAANATIQLQDTSSANIGTATTVHYGDKKATIGSSATGKTVDTTFDFSKIIAGTDTFNVDEVTSDAAVVNDGKVVTDATAAAGINLSSQDKANTAITKIDNAINTVSQERSKLGAFTNRLEHTIANLGTSSENLTSAESRIRDVNMAKEMSTFSKNNILSQAAQAMLAQANQQPQQVLQLLR</sequence>
<accession>A0A2S6FV27</accession>
<comment type="similarity">
    <text evidence="1 4">Belongs to the bacterial flagellin family.</text>
</comment>
<dbReference type="OrthoDB" id="9796789at2"/>
<dbReference type="RefSeq" id="WP_104410608.1">
    <property type="nucleotide sequence ID" value="NZ_PTIS01000020.1"/>
</dbReference>
<dbReference type="Gene3D" id="1.20.1330.10">
    <property type="entry name" value="f41 fragment of flagellin, N-terminal domain"/>
    <property type="match status" value="1"/>
</dbReference>
<feature type="domain" description="Flagellin N-terminal" evidence="5">
    <location>
        <begin position="3"/>
        <end position="138"/>
    </location>
</feature>
<comment type="caution">
    <text evidence="7">The sequence shown here is derived from an EMBL/GenBank/DDBJ whole genome shotgun (WGS) entry which is preliminary data.</text>
</comment>
<dbReference type="InterPro" id="IPR042187">
    <property type="entry name" value="Flagellin_C_sub2"/>
</dbReference>
<name>A0A2S6FV27_9CLOT</name>
<keyword evidence="7" id="KW-0966">Cell projection</keyword>
<dbReference type="Pfam" id="PF00700">
    <property type="entry name" value="Flagellin_C"/>
    <property type="match status" value="1"/>
</dbReference>
<reference evidence="7 8" key="1">
    <citation type="submission" date="2018-02" db="EMBL/GenBank/DDBJ databases">
        <title>Genomic Encyclopedia of Archaeal and Bacterial Type Strains, Phase II (KMG-II): from individual species to whole genera.</title>
        <authorList>
            <person name="Goeker M."/>
        </authorList>
    </citation>
    <scope>NUCLEOTIDE SEQUENCE [LARGE SCALE GENOMIC DNA]</scope>
    <source>
        <strain evidence="7 8">DSM 15099</strain>
    </source>
</reference>
<dbReference type="GO" id="GO:0009288">
    <property type="term" value="C:bacterial-type flagellum"/>
    <property type="evidence" value="ECO:0007669"/>
    <property type="project" value="UniProtKB-SubCell"/>
</dbReference>
<evidence type="ECO:0000259" key="6">
    <source>
        <dbReference type="Pfam" id="PF00700"/>
    </source>
</evidence>
<keyword evidence="7" id="KW-0282">Flagellum</keyword>
<dbReference type="Gene3D" id="2.30.220.10">
    <property type="entry name" value="f41 fragment of flagellin, C-terminal domain"/>
    <property type="match status" value="1"/>
</dbReference>
<dbReference type="PRINTS" id="PR00207">
    <property type="entry name" value="FLAGELLIN"/>
</dbReference>
<evidence type="ECO:0000313" key="7">
    <source>
        <dbReference type="EMBL" id="PPK45259.1"/>
    </source>
</evidence>
<dbReference type="AlphaFoldDB" id="A0A2S6FV27"/>
<dbReference type="Proteomes" id="UP000239863">
    <property type="component" value="Unassembled WGS sequence"/>
</dbReference>
<evidence type="ECO:0000259" key="5">
    <source>
        <dbReference type="Pfam" id="PF00669"/>
    </source>
</evidence>
<keyword evidence="3 4" id="KW-0975">Bacterial flagellum</keyword>
<dbReference type="Gene3D" id="2.170.280.10">
    <property type="entry name" value="f41 fragment of flagellin, middle domain"/>
    <property type="match status" value="1"/>
</dbReference>
<dbReference type="InterPro" id="IPR001492">
    <property type="entry name" value="Flagellin"/>
</dbReference>
<proteinExistence type="inferred from homology"/>
<organism evidence="7 8">
    <name type="scientific">Clostridium algidicarnis DSM 15099</name>
    <dbReference type="NCBI Taxonomy" id="1121295"/>
    <lineage>
        <taxon>Bacteria</taxon>
        <taxon>Bacillati</taxon>
        <taxon>Bacillota</taxon>
        <taxon>Clostridia</taxon>
        <taxon>Eubacteriales</taxon>
        <taxon>Clostridiaceae</taxon>
        <taxon>Clostridium</taxon>
    </lineage>
</organism>
<dbReference type="InterPro" id="IPR001029">
    <property type="entry name" value="Flagellin_N"/>
</dbReference>